<reference evidence="15" key="1">
    <citation type="submission" date="2022-11" db="UniProtKB">
        <authorList>
            <consortium name="WormBaseParasite"/>
        </authorList>
    </citation>
    <scope>IDENTIFICATION</scope>
</reference>
<dbReference type="GO" id="GO:0033557">
    <property type="term" value="C:Slx1-Slx4 complex"/>
    <property type="evidence" value="ECO:0007669"/>
    <property type="project" value="UniProtKB-UniRule"/>
</dbReference>
<comment type="caution">
    <text evidence="11">Lacks conserved residue(s) required for the propagation of feature annotation.</text>
</comment>
<evidence type="ECO:0000256" key="5">
    <source>
        <dbReference type="ARBA" id="ARBA00022771"/>
    </source>
</evidence>
<sequence length="425" mass="48414">MAELDQISDDLLFDHETELTYLEKTIVLDDTVENEVLGKGTFFNISDRHAAEGGMPVSSLDQSFSALSRGEASFNGGACLGNTSASFIHPAPSPPRDWEQDGMYEEPEEHPEPAPTFSQMNYNRPAFLCMPGKINLTDLSDPLLMPTQKPSGPVSIQDEFFGVYCLISRSELKQFKNRCYIGYTVDPNRRIRQHNAGKLHGGAQKTDSRGPWDMVCIIHGFPNAVSGLRFEWAWQNPEKSKRLREIDFKKSRKENPFQFRLRIACHMLNSDPWKRLALTFRWLLPECKIPFPIALPSHIQVMYGKVQKVNTVVPSEINEYTTLNNCYVCDKKITQIKFLLRCFDWEGCSAHFHVRCLAEKALESQDQLHQHLVPLAGKCPKCSCSYLWGDLVRDQKNLLQLDESKPKIDGIKMADGMLPIKMLKK</sequence>
<keyword evidence="10 11" id="KW-0539">Nucleus</keyword>
<keyword evidence="3 11" id="KW-0255">Endonuclease</keyword>
<dbReference type="FunFam" id="3.40.1440.10:FF:000008">
    <property type="entry name" value="Structure-specific endonuclease subunit SLX1 homolog"/>
    <property type="match status" value="1"/>
</dbReference>
<evidence type="ECO:0000256" key="4">
    <source>
        <dbReference type="ARBA" id="ARBA00022763"/>
    </source>
</evidence>
<dbReference type="GO" id="GO:0008821">
    <property type="term" value="F:crossover junction DNA endonuclease activity"/>
    <property type="evidence" value="ECO:0007669"/>
    <property type="project" value="TreeGrafter"/>
</dbReference>
<evidence type="ECO:0000256" key="10">
    <source>
        <dbReference type="ARBA" id="ARBA00023242"/>
    </source>
</evidence>
<keyword evidence="4 11" id="KW-0227">DNA damage</keyword>
<dbReference type="InterPro" id="IPR027520">
    <property type="entry name" value="Slx1"/>
</dbReference>
<evidence type="ECO:0000256" key="1">
    <source>
        <dbReference type="ARBA" id="ARBA00022722"/>
    </source>
</evidence>
<keyword evidence="5" id="KW-0863">Zinc-finger</keyword>
<comment type="cofactor">
    <cofactor evidence="11">
        <name>a divalent metal cation</name>
        <dbReference type="ChEBI" id="CHEBI:60240"/>
    </cofactor>
</comment>
<keyword evidence="6 11" id="KW-0378">Hydrolase</keyword>
<dbReference type="GO" id="GO:0017108">
    <property type="term" value="F:5'-flap endonuclease activity"/>
    <property type="evidence" value="ECO:0007669"/>
    <property type="project" value="InterPro"/>
</dbReference>
<protein>
    <recommendedName>
        <fullName evidence="11">Structure-specific endonuclease subunit SLX1 homolog</fullName>
        <ecNumber evidence="11">3.1.-.-</ecNumber>
    </recommendedName>
</protein>
<dbReference type="CDD" id="cd10455">
    <property type="entry name" value="GIY-YIG_SLX1"/>
    <property type="match status" value="1"/>
</dbReference>
<organism evidence="14 15">
    <name type="scientific">Ditylenchus dipsaci</name>
    <dbReference type="NCBI Taxonomy" id="166011"/>
    <lineage>
        <taxon>Eukaryota</taxon>
        <taxon>Metazoa</taxon>
        <taxon>Ecdysozoa</taxon>
        <taxon>Nematoda</taxon>
        <taxon>Chromadorea</taxon>
        <taxon>Rhabditida</taxon>
        <taxon>Tylenchina</taxon>
        <taxon>Tylenchomorpha</taxon>
        <taxon>Sphaerularioidea</taxon>
        <taxon>Anguinidae</taxon>
        <taxon>Anguininae</taxon>
        <taxon>Ditylenchus</taxon>
    </lineage>
</organism>
<name>A0A915D503_9BILA</name>
<dbReference type="PANTHER" id="PTHR20208:SF10">
    <property type="entry name" value="STRUCTURE-SPECIFIC ENDONUCLEASE SUBUNIT SLX1"/>
    <property type="match status" value="1"/>
</dbReference>
<dbReference type="AlphaFoldDB" id="A0A915D503"/>
<evidence type="ECO:0000256" key="2">
    <source>
        <dbReference type="ARBA" id="ARBA00022723"/>
    </source>
</evidence>
<dbReference type="Proteomes" id="UP000887574">
    <property type="component" value="Unplaced"/>
</dbReference>
<dbReference type="InterPro" id="IPR050381">
    <property type="entry name" value="SLX1_endonuclease"/>
</dbReference>
<keyword evidence="7" id="KW-0862">Zinc</keyword>
<accession>A0A915D503</accession>
<comment type="similarity">
    <text evidence="11">Belongs to the SLX1 family.</text>
</comment>
<evidence type="ECO:0000256" key="6">
    <source>
        <dbReference type="ARBA" id="ARBA00022801"/>
    </source>
</evidence>
<dbReference type="InterPro" id="IPR048749">
    <property type="entry name" value="SLX1_C"/>
</dbReference>
<comment type="function">
    <text evidence="11">Catalytic subunit of a heterodimeric structure-specific endonuclease that resolves DNA secondary structures generated during DNA repair and recombination. Has endonuclease activity towards branched DNA substrates, introducing single-strand cuts in duplex DNA close to junctions with ss-DNA.</text>
</comment>
<dbReference type="InterPro" id="IPR035901">
    <property type="entry name" value="GIY-YIG_endonuc_sf"/>
</dbReference>
<dbReference type="InterPro" id="IPR013083">
    <property type="entry name" value="Znf_RING/FYVE/PHD"/>
</dbReference>
<dbReference type="Gene3D" id="3.30.40.10">
    <property type="entry name" value="Zinc/RING finger domain, C3HC4 (zinc finger)"/>
    <property type="match status" value="1"/>
</dbReference>
<comment type="subunit">
    <text evidence="11">Forms a heterodimer with a member of the SLX4 family.</text>
</comment>
<evidence type="ECO:0000256" key="8">
    <source>
        <dbReference type="ARBA" id="ARBA00023172"/>
    </source>
</evidence>
<keyword evidence="2" id="KW-0479">Metal-binding</keyword>
<dbReference type="PANTHER" id="PTHR20208">
    <property type="entry name" value="STRUCTURE-SPECIFIC ENDONUCLEASE SUBUNIT SLX1"/>
    <property type="match status" value="1"/>
</dbReference>
<evidence type="ECO:0000256" key="12">
    <source>
        <dbReference type="SAM" id="MobiDB-lite"/>
    </source>
</evidence>
<keyword evidence="14" id="KW-1185">Reference proteome</keyword>
<proteinExistence type="inferred from homology"/>
<dbReference type="Pfam" id="PF01541">
    <property type="entry name" value="GIY-YIG"/>
    <property type="match status" value="1"/>
</dbReference>
<dbReference type="SMART" id="SM00465">
    <property type="entry name" value="GIYc"/>
    <property type="match status" value="1"/>
</dbReference>
<keyword evidence="8 11" id="KW-0233">DNA recombination</keyword>
<evidence type="ECO:0000256" key="9">
    <source>
        <dbReference type="ARBA" id="ARBA00023204"/>
    </source>
</evidence>
<comment type="subcellular location">
    <subcellularLocation>
        <location evidence="11">Nucleus</location>
    </subcellularLocation>
</comment>
<dbReference type="Gene3D" id="3.40.1440.10">
    <property type="entry name" value="GIY-YIG endonuclease"/>
    <property type="match status" value="1"/>
</dbReference>
<evidence type="ECO:0000313" key="15">
    <source>
        <dbReference type="WBParaSite" id="jg15904"/>
    </source>
</evidence>
<feature type="region of interest" description="Disordered" evidence="12">
    <location>
        <begin position="90"/>
        <end position="114"/>
    </location>
</feature>
<evidence type="ECO:0000256" key="3">
    <source>
        <dbReference type="ARBA" id="ARBA00022759"/>
    </source>
</evidence>
<feature type="compositionally biased region" description="Acidic residues" evidence="12">
    <location>
        <begin position="100"/>
        <end position="109"/>
    </location>
</feature>
<evidence type="ECO:0000313" key="14">
    <source>
        <dbReference type="Proteomes" id="UP000887574"/>
    </source>
</evidence>
<evidence type="ECO:0000256" key="11">
    <source>
        <dbReference type="HAMAP-Rule" id="MF_03100"/>
    </source>
</evidence>
<dbReference type="InterPro" id="IPR000305">
    <property type="entry name" value="GIY-YIG_endonuc"/>
</dbReference>
<dbReference type="GO" id="GO:0000724">
    <property type="term" value="P:double-strand break repair via homologous recombination"/>
    <property type="evidence" value="ECO:0007669"/>
    <property type="project" value="TreeGrafter"/>
</dbReference>
<dbReference type="Pfam" id="PF21202">
    <property type="entry name" value="SLX1_C"/>
    <property type="match status" value="1"/>
</dbReference>
<keyword evidence="9 11" id="KW-0234">DNA repair</keyword>
<dbReference type="EC" id="3.1.-.-" evidence="11"/>
<dbReference type="PROSITE" id="PS50164">
    <property type="entry name" value="GIY_YIG"/>
    <property type="match status" value="1"/>
</dbReference>
<evidence type="ECO:0000259" key="13">
    <source>
        <dbReference type="PROSITE" id="PS50164"/>
    </source>
</evidence>
<dbReference type="WBParaSite" id="jg15904">
    <property type="protein sequence ID" value="jg15904"/>
    <property type="gene ID" value="jg15904"/>
</dbReference>
<evidence type="ECO:0000256" key="7">
    <source>
        <dbReference type="ARBA" id="ARBA00022833"/>
    </source>
</evidence>
<feature type="domain" description="GIY-YIG" evidence="13">
    <location>
        <begin position="159"/>
        <end position="246"/>
    </location>
</feature>
<keyword evidence="1 11" id="KW-0540">Nuclease</keyword>
<dbReference type="HAMAP" id="MF_03100">
    <property type="entry name" value="Endonuc_su_Slx1"/>
    <property type="match status" value="1"/>
</dbReference>
<dbReference type="GO" id="GO:0008270">
    <property type="term" value="F:zinc ion binding"/>
    <property type="evidence" value="ECO:0007669"/>
    <property type="project" value="UniProtKB-KW"/>
</dbReference>